<evidence type="ECO:0000256" key="9">
    <source>
        <dbReference type="ARBA" id="ARBA00022806"/>
    </source>
</evidence>
<evidence type="ECO:0000256" key="12">
    <source>
        <dbReference type="ARBA" id="ARBA00023014"/>
    </source>
</evidence>
<evidence type="ECO:0000256" key="4">
    <source>
        <dbReference type="ARBA" id="ARBA00016387"/>
    </source>
</evidence>
<dbReference type="InterPro" id="IPR010614">
    <property type="entry name" value="RAD3-like_helicase_DEAD"/>
</dbReference>
<dbReference type="FunCoup" id="G4T8K3">
    <property type="interactions" value="646"/>
</dbReference>
<evidence type="ECO:0000313" key="25">
    <source>
        <dbReference type="Proteomes" id="UP000007148"/>
    </source>
</evidence>
<dbReference type="GO" id="GO:0003677">
    <property type="term" value="F:DNA binding"/>
    <property type="evidence" value="ECO:0007669"/>
    <property type="project" value="InterPro"/>
</dbReference>
<dbReference type="Gene3D" id="3.40.50.300">
    <property type="entry name" value="P-loop containing nucleotide triphosphate hydrolases"/>
    <property type="match status" value="3"/>
</dbReference>
<keyword evidence="15" id="KW-0131">Cell cycle</keyword>
<evidence type="ECO:0000256" key="8">
    <source>
        <dbReference type="ARBA" id="ARBA00022801"/>
    </source>
</evidence>
<dbReference type="AlphaFoldDB" id="G4T8K3"/>
<dbReference type="Pfam" id="PF13307">
    <property type="entry name" value="Helicase_C_2"/>
    <property type="match status" value="1"/>
</dbReference>
<dbReference type="InterPro" id="IPR013020">
    <property type="entry name" value="Rad3/Chl1-like"/>
</dbReference>
<dbReference type="Pfam" id="PF06733">
    <property type="entry name" value="DEAD_2"/>
    <property type="match status" value="1"/>
</dbReference>
<keyword evidence="11" id="KW-0408">Iron</keyword>
<dbReference type="PANTHER" id="PTHR11472">
    <property type="entry name" value="DNA REPAIR DEAD HELICASE RAD3/XP-D SUBFAMILY MEMBER"/>
    <property type="match status" value="1"/>
</dbReference>
<evidence type="ECO:0000256" key="6">
    <source>
        <dbReference type="ARBA" id="ARBA00022723"/>
    </source>
</evidence>
<keyword evidence="14" id="KW-0539">Nucleus</keyword>
<dbReference type="GO" id="GO:0005524">
    <property type="term" value="F:ATP binding"/>
    <property type="evidence" value="ECO:0007669"/>
    <property type="project" value="UniProtKB-KW"/>
</dbReference>
<evidence type="ECO:0000256" key="13">
    <source>
        <dbReference type="ARBA" id="ARBA00023235"/>
    </source>
</evidence>
<comment type="function">
    <text evidence="20">ATP-dependent DNA helicase important for chromosome transmission and normal cell cycle progression in G(2)/M. May have a role in changing DNA topology to allow the loading of proteins involved in maintaining sister chromatid cohesion in the vicinity of the centromeres. Has a specific role in chromosome segregation during meiosis II.</text>
</comment>
<reference evidence="24 25" key="1">
    <citation type="journal article" date="2011" name="PLoS Pathog.">
        <title>Endophytic Life Strategies Decoded by Genome and Transcriptome Analyses of the Mutualistic Root Symbiont Piriformospora indica.</title>
        <authorList>
            <person name="Zuccaro A."/>
            <person name="Lahrmann U."/>
            <person name="Guldener U."/>
            <person name="Langen G."/>
            <person name="Pfiffi S."/>
            <person name="Biedenkopf D."/>
            <person name="Wong P."/>
            <person name="Samans B."/>
            <person name="Grimm C."/>
            <person name="Basiewicz M."/>
            <person name="Murat C."/>
            <person name="Martin F."/>
            <person name="Kogel K.H."/>
        </authorList>
    </citation>
    <scope>NUCLEOTIDE SEQUENCE [LARGE SCALE GENOMIC DNA]</scope>
    <source>
        <strain evidence="24 25">DSM 11827</strain>
    </source>
</reference>
<dbReference type="GO" id="GO:0051536">
    <property type="term" value="F:iron-sulfur cluster binding"/>
    <property type="evidence" value="ECO:0007669"/>
    <property type="project" value="UniProtKB-KW"/>
</dbReference>
<evidence type="ECO:0000256" key="10">
    <source>
        <dbReference type="ARBA" id="ARBA00022840"/>
    </source>
</evidence>
<evidence type="ECO:0000256" key="21">
    <source>
        <dbReference type="ARBA" id="ARBA00048954"/>
    </source>
</evidence>
<keyword evidence="12" id="KW-0411">Iron-sulfur</keyword>
<evidence type="ECO:0000256" key="5">
    <source>
        <dbReference type="ARBA" id="ARBA00017386"/>
    </source>
</evidence>
<comment type="cofactor">
    <cofactor evidence="1">
        <name>[4Fe-4S] cluster</name>
        <dbReference type="ChEBI" id="CHEBI:49883"/>
    </cofactor>
</comment>
<dbReference type="SUPFAM" id="SSF52540">
    <property type="entry name" value="P-loop containing nucleoside triphosphate hydrolases"/>
    <property type="match status" value="1"/>
</dbReference>
<keyword evidence="13" id="KW-0413">Isomerase</keyword>
<evidence type="ECO:0000256" key="17">
    <source>
        <dbReference type="ARBA" id="ARBA00044969"/>
    </source>
</evidence>
<evidence type="ECO:0000256" key="14">
    <source>
        <dbReference type="ARBA" id="ARBA00023242"/>
    </source>
</evidence>
<comment type="catalytic activity">
    <reaction evidence="21">
        <text>ATP + H2O = ADP + phosphate + H(+)</text>
        <dbReference type="Rhea" id="RHEA:13065"/>
        <dbReference type="ChEBI" id="CHEBI:15377"/>
        <dbReference type="ChEBI" id="CHEBI:15378"/>
        <dbReference type="ChEBI" id="CHEBI:30616"/>
        <dbReference type="ChEBI" id="CHEBI:43474"/>
        <dbReference type="ChEBI" id="CHEBI:456216"/>
        <dbReference type="EC" id="5.6.2.3"/>
    </reaction>
</comment>
<keyword evidence="7" id="KW-0547">Nucleotide-binding</keyword>
<evidence type="ECO:0000256" key="20">
    <source>
        <dbReference type="ARBA" id="ARBA00045702"/>
    </source>
</evidence>
<feature type="compositionally biased region" description="Basic residues" evidence="22">
    <location>
        <begin position="126"/>
        <end position="137"/>
    </location>
</feature>
<keyword evidence="10" id="KW-0067">ATP-binding</keyword>
<comment type="subcellular location">
    <subcellularLocation>
        <location evidence="2">Nucleus</location>
    </subcellularLocation>
</comment>
<dbReference type="STRING" id="1109443.G4T8K3"/>
<sequence>MSAPALPVPEEFPIFPYDKPYNIQLDLMRHLFAAIEGKQVAVVESPTGTGKTLSLLSGSLTWLQDEKSRAVKGQFAQLEESYSKDNAPDWLVKQSIEFARRRLQLEEEDFQVRLDKARKREEAMRRKERARAQKRARIDHGLGGGEGEEDDQFLPEDQDGDSNLSPEVKELMRKLEISQMKRTGGEEDEEPTCTKIFYTSRTHSQLSQLQVEFEKLKHLPSQANDRPIARVVPLGSRKNLCINEELRAKGGDLDEGCRELIQEKGKKRCPYLPPAGDISAMADLRDQILATPRDIEDLAQLGKELKTCPYYGSRKAIKQAELVTLPYNLLLQKQARETLGVDLTDQTVIIDEAHNLIDTILSIHTVSLPHSVLKKSLEQLRIYLQRFRKMLTPQHALHLRRLVEFLVAVDKYCNDLATQFTGAETENMMTPGEMIAVLGEKVQGINLLEIEKYLRTSKIARKVSGYSDKLAAKEAQAAGKTFHQGTTPPLHLVQSWIVTLSNANEDGKLVITVSRSKASSPDVTLKYQLLNPSRVFRDIVDSARSVVLAGGTMAPMSDFHSQLVPYLSEDRISLFSCGHVMPEENLKTVVVSRGPTGKGLVYKHQQQKDPAVMDELGQILANLVNIVPDGMVVFFPSYNFLNALRARWGGNGTLERLKNKKKLFFEPQEGGSVDAVLQEYTDAIRLKKPEDKQTGALLLAVVGAKLSEGLNFSDELSRAVVVVGLPFANATSIELKERMRFVKELEEKLGSASKSGTKDAGMELYEICA</sequence>
<feature type="region of interest" description="Disordered" evidence="22">
    <location>
        <begin position="119"/>
        <end position="164"/>
    </location>
</feature>
<dbReference type="GO" id="GO:0006139">
    <property type="term" value="P:nucleobase-containing compound metabolic process"/>
    <property type="evidence" value="ECO:0007669"/>
    <property type="project" value="InterPro"/>
</dbReference>
<dbReference type="eggNOG" id="KOG1133">
    <property type="taxonomic scope" value="Eukaryota"/>
</dbReference>
<dbReference type="EMBL" id="CAFZ01000017">
    <property type="protein sequence ID" value="CCA67667.1"/>
    <property type="molecule type" value="Genomic_DNA"/>
</dbReference>
<dbReference type="OrthoDB" id="267079at2759"/>
<dbReference type="Proteomes" id="UP000007148">
    <property type="component" value="Unassembled WGS sequence"/>
</dbReference>
<dbReference type="InterPro" id="IPR006555">
    <property type="entry name" value="ATP-dep_Helicase_C"/>
</dbReference>
<dbReference type="InParanoid" id="G4T8K3"/>
<evidence type="ECO:0000256" key="11">
    <source>
        <dbReference type="ARBA" id="ARBA00023004"/>
    </source>
</evidence>
<protein>
    <recommendedName>
        <fullName evidence="5">ATP-dependent DNA helicase CHL1</fullName>
        <ecNumber evidence="17">5.6.2.3</ecNumber>
    </recommendedName>
    <alternativeName>
        <fullName evidence="4">ATP-dependent DNA helicase chl1</fullName>
    </alternativeName>
    <alternativeName>
        <fullName evidence="16">Chromosome loss protein 1</fullName>
    </alternativeName>
    <alternativeName>
        <fullName evidence="18 19">DNA 5'-3' helicase CHL1</fullName>
    </alternativeName>
</protein>
<dbReference type="HOGENOM" id="CLU_006515_2_2_1"/>
<evidence type="ECO:0000256" key="3">
    <source>
        <dbReference type="ARBA" id="ARBA00008435"/>
    </source>
</evidence>
<dbReference type="InterPro" id="IPR027417">
    <property type="entry name" value="P-loop_NTPase"/>
</dbReference>
<dbReference type="GO" id="GO:0005634">
    <property type="term" value="C:nucleus"/>
    <property type="evidence" value="ECO:0007669"/>
    <property type="project" value="UniProtKB-SubCell"/>
</dbReference>
<evidence type="ECO:0000256" key="22">
    <source>
        <dbReference type="SAM" id="MobiDB-lite"/>
    </source>
</evidence>
<dbReference type="NCBIfam" id="TIGR00604">
    <property type="entry name" value="rad3"/>
    <property type="match status" value="1"/>
</dbReference>
<evidence type="ECO:0000256" key="16">
    <source>
        <dbReference type="ARBA" id="ARBA00029709"/>
    </source>
</evidence>
<comment type="similarity">
    <text evidence="3">Belongs to the DEAD box helicase family. DEAH subfamily. DDX11/CHL1 sub-subfamily.</text>
</comment>
<accession>G4T8K3</accession>
<dbReference type="SMART" id="SM00491">
    <property type="entry name" value="HELICc2"/>
    <property type="match status" value="1"/>
</dbReference>
<evidence type="ECO:0000256" key="7">
    <source>
        <dbReference type="ARBA" id="ARBA00022741"/>
    </source>
</evidence>
<keyword evidence="25" id="KW-1185">Reference proteome</keyword>
<feature type="domain" description="Helicase ATP-binding" evidence="23">
    <location>
        <begin position="10"/>
        <end position="398"/>
    </location>
</feature>
<dbReference type="GO" id="GO:0046872">
    <property type="term" value="F:metal ion binding"/>
    <property type="evidence" value="ECO:0007669"/>
    <property type="project" value="UniProtKB-KW"/>
</dbReference>
<dbReference type="GO" id="GO:0016818">
    <property type="term" value="F:hydrolase activity, acting on acid anhydrides, in phosphorus-containing anhydrides"/>
    <property type="evidence" value="ECO:0007669"/>
    <property type="project" value="InterPro"/>
</dbReference>
<dbReference type="GO" id="GO:0034085">
    <property type="term" value="P:establishment of sister chromatid cohesion"/>
    <property type="evidence" value="ECO:0007669"/>
    <property type="project" value="TreeGrafter"/>
</dbReference>
<evidence type="ECO:0000259" key="23">
    <source>
        <dbReference type="PROSITE" id="PS51193"/>
    </source>
</evidence>
<dbReference type="InterPro" id="IPR006554">
    <property type="entry name" value="Helicase-like_DEXD_c2"/>
</dbReference>
<dbReference type="OMA" id="QTHQFRD"/>
<evidence type="ECO:0000256" key="18">
    <source>
        <dbReference type="ARBA" id="ARBA00044998"/>
    </source>
</evidence>
<evidence type="ECO:0000256" key="2">
    <source>
        <dbReference type="ARBA" id="ARBA00004123"/>
    </source>
</evidence>
<dbReference type="InterPro" id="IPR014013">
    <property type="entry name" value="Helic_SF1/SF2_ATP-bd_DinG/Rad3"/>
</dbReference>
<dbReference type="GO" id="GO:0043139">
    <property type="term" value="F:5'-3' DNA helicase activity"/>
    <property type="evidence" value="ECO:0007669"/>
    <property type="project" value="UniProtKB-EC"/>
</dbReference>
<evidence type="ECO:0000256" key="15">
    <source>
        <dbReference type="ARBA" id="ARBA00023306"/>
    </source>
</evidence>
<evidence type="ECO:0000313" key="24">
    <source>
        <dbReference type="EMBL" id="CCA67667.1"/>
    </source>
</evidence>
<keyword evidence="8" id="KW-0378">Hydrolase</keyword>
<evidence type="ECO:0000256" key="19">
    <source>
        <dbReference type="ARBA" id="ARBA00045008"/>
    </source>
</evidence>
<organism evidence="24 25">
    <name type="scientific">Serendipita indica (strain DSM 11827)</name>
    <name type="common">Root endophyte fungus</name>
    <name type="synonym">Piriformospora indica</name>
    <dbReference type="NCBI Taxonomy" id="1109443"/>
    <lineage>
        <taxon>Eukaryota</taxon>
        <taxon>Fungi</taxon>
        <taxon>Dikarya</taxon>
        <taxon>Basidiomycota</taxon>
        <taxon>Agaricomycotina</taxon>
        <taxon>Agaricomycetes</taxon>
        <taxon>Sebacinales</taxon>
        <taxon>Serendipitaceae</taxon>
        <taxon>Serendipita</taxon>
    </lineage>
</organism>
<keyword evidence="6" id="KW-0479">Metal-binding</keyword>
<dbReference type="InterPro" id="IPR045028">
    <property type="entry name" value="DinG/Rad3-like"/>
</dbReference>
<feature type="compositionally biased region" description="Acidic residues" evidence="22">
    <location>
        <begin position="146"/>
        <end position="160"/>
    </location>
</feature>
<name>G4T8K3_SERID</name>
<proteinExistence type="inferred from homology"/>
<keyword evidence="9" id="KW-0347">Helicase</keyword>
<dbReference type="SMART" id="SM00488">
    <property type="entry name" value="DEXDc2"/>
    <property type="match status" value="1"/>
</dbReference>
<dbReference type="PANTHER" id="PTHR11472:SF41">
    <property type="entry name" value="ATP-DEPENDENT DNA HELICASE DDX11-RELATED"/>
    <property type="match status" value="1"/>
</dbReference>
<evidence type="ECO:0000256" key="1">
    <source>
        <dbReference type="ARBA" id="ARBA00001966"/>
    </source>
</evidence>
<gene>
    <name evidence="24" type="ORF">PIIN_01495</name>
</gene>
<dbReference type="PROSITE" id="PS51193">
    <property type="entry name" value="HELICASE_ATP_BIND_2"/>
    <property type="match status" value="1"/>
</dbReference>
<comment type="caution">
    <text evidence="24">The sequence shown here is derived from an EMBL/GenBank/DDBJ whole genome shotgun (WGS) entry which is preliminary data.</text>
</comment>
<dbReference type="EC" id="5.6.2.3" evidence="17"/>